<evidence type="ECO:0000313" key="1">
    <source>
        <dbReference type="EMBL" id="KAE8124516.1"/>
    </source>
</evidence>
<accession>A0A5N6RQ01</accession>
<protein>
    <recommendedName>
        <fullName evidence="3">COX assembly mitochondrial protein</fullName>
    </recommendedName>
</protein>
<name>A0A5N6RQ01_9ROSI</name>
<sequence>MSGCERLQRAIEECQRRVPAGPGREAACKHLSRGLAQCLVSEACPDELEAVQALCASGGTALKRAQCQQAQLSLSLCLSSLQQQP</sequence>
<evidence type="ECO:0008006" key="3">
    <source>
        <dbReference type="Google" id="ProtNLM"/>
    </source>
</evidence>
<keyword evidence="2" id="KW-1185">Reference proteome</keyword>
<dbReference type="OrthoDB" id="771242at2759"/>
<organism evidence="1 2">
    <name type="scientific">Carpinus fangiana</name>
    <dbReference type="NCBI Taxonomy" id="176857"/>
    <lineage>
        <taxon>Eukaryota</taxon>
        <taxon>Viridiplantae</taxon>
        <taxon>Streptophyta</taxon>
        <taxon>Embryophyta</taxon>
        <taxon>Tracheophyta</taxon>
        <taxon>Spermatophyta</taxon>
        <taxon>Magnoliopsida</taxon>
        <taxon>eudicotyledons</taxon>
        <taxon>Gunneridae</taxon>
        <taxon>Pentapetalae</taxon>
        <taxon>rosids</taxon>
        <taxon>fabids</taxon>
        <taxon>Fagales</taxon>
        <taxon>Betulaceae</taxon>
        <taxon>Carpinus</taxon>
    </lineage>
</organism>
<gene>
    <name evidence="1" type="ORF">FH972_019394</name>
</gene>
<proteinExistence type="predicted"/>
<evidence type="ECO:0000313" key="2">
    <source>
        <dbReference type="Proteomes" id="UP000327013"/>
    </source>
</evidence>
<dbReference type="EMBL" id="CM017328">
    <property type="protein sequence ID" value="KAE8124516.1"/>
    <property type="molecule type" value="Genomic_DNA"/>
</dbReference>
<dbReference type="AlphaFoldDB" id="A0A5N6RQ01"/>
<reference evidence="1 2" key="1">
    <citation type="submission" date="2019-06" db="EMBL/GenBank/DDBJ databases">
        <title>A chromosomal-level reference genome of Carpinus fangiana (Coryloideae, Betulaceae).</title>
        <authorList>
            <person name="Yang X."/>
            <person name="Wang Z."/>
            <person name="Zhang L."/>
            <person name="Hao G."/>
            <person name="Liu J."/>
            <person name="Yang Y."/>
        </authorList>
    </citation>
    <scope>NUCLEOTIDE SEQUENCE [LARGE SCALE GENOMIC DNA]</scope>
    <source>
        <strain evidence="1">Cfa_2016G</strain>
        <tissue evidence="1">Leaf</tissue>
    </source>
</reference>
<dbReference type="Proteomes" id="UP000327013">
    <property type="component" value="Chromosome 8"/>
</dbReference>